<keyword evidence="5 9" id="KW-0479">Metal-binding</keyword>
<sequence length="600" mass="67669">MLTLRHLLNIKVNVGRHFDTTSTASLGMNTIVVLLPLALACLWLYRRHKLSFSITDVPGPRAETFWLGNLRQLMREQVGETDFKWQREYGRVVRFKAPLGVSTPLSLFPPLRERLTQVYSWAGGSLVQVREDKRRALCAGHGDGKRDKRCRRCFSAVCEDHRRMRRVLSPAFGMKECKALVPVFRDSLIQELEDGLVLSKNGAEVVDVPTAVGRATLDALGRAAFAYDFGALEGRHDELASSLHDFITKGFGRPSNWKIFLQGVMARVPLRLLSPMAYYPSEGLSFLRRHVRLCHGVARELVGRKTEELAEGRMGKDALSLIDGLDGSCAVKANTSETERYRLSDEELLPQLATILSGGHETTTNTLGWIILELARHPEKQRRLRAEIVEAHQRAQSELSYDEIAALPYLSAVVKETFRFDTVVPHLFREATRDDVLPLSEPLKMSSGKVVSEILVPKGTRIVISNVAYNLSEMWGHDSRMWRPERWLDGSIRGPTSHKSDSAAEHENPSPAAVGVVDNLMSFGSGHRVCLGWRFALVETQIFVFELVKRLSFEVTEETEEGKVRKENCLVMQPFVEGREEMGYWLPIRIRLVDANAVEK</sequence>
<dbReference type="GO" id="GO:0020037">
    <property type="term" value="F:heme binding"/>
    <property type="evidence" value="ECO:0007669"/>
    <property type="project" value="InterPro"/>
</dbReference>
<comment type="cofactor">
    <cofactor evidence="1 9">
        <name>heme</name>
        <dbReference type="ChEBI" id="CHEBI:30413"/>
    </cofactor>
</comment>
<comment type="pathway">
    <text evidence="2">Secondary metabolite biosynthesis.</text>
</comment>
<dbReference type="SUPFAM" id="SSF48264">
    <property type="entry name" value="Cytochrome P450"/>
    <property type="match status" value="1"/>
</dbReference>
<keyword evidence="11" id="KW-1133">Transmembrane helix</keyword>
<feature type="transmembrane region" description="Helical" evidence="11">
    <location>
        <begin position="26"/>
        <end position="45"/>
    </location>
</feature>
<evidence type="ECO:0000256" key="10">
    <source>
        <dbReference type="RuleBase" id="RU000461"/>
    </source>
</evidence>
<evidence type="ECO:0000256" key="8">
    <source>
        <dbReference type="ARBA" id="ARBA00023033"/>
    </source>
</evidence>
<keyword evidence="7 9" id="KW-0408">Iron</keyword>
<dbReference type="PRINTS" id="PR00385">
    <property type="entry name" value="P450"/>
</dbReference>
<dbReference type="PROSITE" id="PS00086">
    <property type="entry name" value="CYTOCHROME_P450"/>
    <property type="match status" value="1"/>
</dbReference>
<protein>
    <recommendedName>
        <fullName evidence="14">Cytochrome P450</fullName>
    </recommendedName>
</protein>
<keyword evidence="11" id="KW-0812">Transmembrane</keyword>
<evidence type="ECO:0000256" key="9">
    <source>
        <dbReference type="PIRSR" id="PIRSR602403-1"/>
    </source>
</evidence>
<comment type="similarity">
    <text evidence="3 10">Belongs to the cytochrome P450 family.</text>
</comment>
<evidence type="ECO:0000313" key="13">
    <source>
        <dbReference type="Proteomes" id="UP000310158"/>
    </source>
</evidence>
<dbReference type="PANTHER" id="PTHR24305">
    <property type="entry name" value="CYTOCHROME P450"/>
    <property type="match status" value="1"/>
</dbReference>
<reference evidence="12 13" key="1">
    <citation type="submission" date="2019-02" db="EMBL/GenBank/DDBJ databases">
        <title>Genome sequencing of the rare red list fungi Bondarzewia mesenterica.</title>
        <authorList>
            <person name="Buettner E."/>
            <person name="Kellner H."/>
        </authorList>
    </citation>
    <scope>NUCLEOTIDE SEQUENCE [LARGE SCALE GENOMIC DNA]</scope>
    <source>
        <strain evidence="12 13">DSM 108281</strain>
    </source>
</reference>
<evidence type="ECO:0008006" key="14">
    <source>
        <dbReference type="Google" id="ProtNLM"/>
    </source>
</evidence>
<organism evidence="12 13">
    <name type="scientific">Bondarzewia mesenterica</name>
    <dbReference type="NCBI Taxonomy" id="1095465"/>
    <lineage>
        <taxon>Eukaryota</taxon>
        <taxon>Fungi</taxon>
        <taxon>Dikarya</taxon>
        <taxon>Basidiomycota</taxon>
        <taxon>Agaricomycotina</taxon>
        <taxon>Agaricomycetes</taxon>
        <taxon>Russulales</taxon>
        <taxon>Bondarzewiaceae</taxon>
        <taxon>Bondarzewia</taxon>
    </lineage>
</organism>
<dbReference type="Pfam" id="PF00067">
    <property type="entry name" value="p450"/>
    <property type="match status" value="1"/>
</dbReference>
<dbReference type="EMBL" id="SGPL01000114">
    <property type="protein sequence ID" value="THH17361.1"/>
    <property type="molecule type" value="Genomic_DNA"/>
</dbReference>
<evidence type="ECO:0000313" key="12">
    <source>
        <dbReference type="EMBL" id="THH17361.1"/>
    </source>
</evidence>
<dbReference type="GO" id="GO:0016705">
    <property type="term" value="F:oxidoreductase activity, acting on paired donors, with incorporation or reduction of molecular oxygen"/>
    <property type="evidence" value="ECO:0007669"/>
    <property type="project" value="InterPro"/>
</dbReference>
<gene>
    <name evidence="12" type="ORF">EW146_g3435</name>
</gene>
<keyword evidence="11" id="KW-0472">Membrane</keyword>
<dbReference type="Gene3D" id="1.10.630.10">
    <property type="entry name" value="Cytochrome P450"/>
    <property type="match status" value="1"/>
</dbReference>
<dbReference type="GO" id="GO:0005506">
    <property type="term" value="F:iron ion binding"/>
    <property type="evidence" value="ECO:0007669"/>
    <property type="project" value="InterPro"/>
</dbReference>
<dbReference type="InterPro" id="IPR036396">
    <property type="entry name" value="Cyt_P450_sf"/>
</dbReference>
<evidence type="ECO:0000256" key="11">
    <source>
        <dbReference type="SAM" id="Phobius"/>
    </source>
</evidence>
<evidence type="ECO:0000256" key="4">
    <source>
        <dbReference type="ARBA" id="ARBA00022617"/>
    </source>
</evidence>
<feature type="binding site" description="axial binding residue" evidence="9">
    <location>
        <position position="530"/>
    </location>
    <ligand>
        <name>heme</name>
        <dbReference type="ChEBI" id="CHEBI:30413"/>
    </ligand>
    <ligandPart>
        <name>Fe</name>
        <dbReference type="ChEBI" id="CHEBI:18248"/>
    </ligandPart>
</feature>
<dbReference type="GO" id="GO:0004497">
    <property type="term" value="F:monooxygenase activity"/>
    <property type="evidence" value="ECO:0007669"/>
    <property type="project" value="UniProtKB-KW"/>
</dbReference>
<dbReference type="InterPro" id="IPR001128">
    <property type="entry name" value="Cyt_P450"/>
</dbReference>
<evidence type="ECO:0000256" key="7">
    <source>
        <dbReference type="ARBA" id="ARBA00023004"/>
    </source>
</evidence>
<evidence type="ECO:0000256" key="2">
    <source>
        <dbReference type="ARBA" id="ARBA00005179"/>
    </source>
</evidence>
<keyword evidence="4 9" id="KW-0349">Heme</keyword>
<dbReference type="Proteomes" id="UP000310158">
    <property type="component" value="Unassembled WGS sequence"/>
</dbReference>
<comment type="caution">
    <text evidence="12">The sequence shown here is derived from an EMBL/GenBank/DDBJ whole genome shotgun (WGS) entry which is preliminary data.</text>
</comment>
<proteinExistence type="inferred from homology"/>
<evidence type="ECO:0000256" key="5">
    <source>
        <dbReference type="ARBA" id="ARBA00022723"/>
    </source>
</evidence>
<dbReference type="AlphaFoldDB" id="A0A4S4LZS5"/>
<name>A0A4S4LZS5_9AGAM</name>
<evidence type="ECO:0000256" key="3">
    <source>
        <dbReference type="ARBA" id="ARBA00010617"/>
    </source>
</evidence>
<dbReference type="InterPro" id="IPR002403">
    <property type="entry name" value="Cyt_P450_E_grp-IV"/>
</dbReference>
<dbReference type="InterPro" id="IPR017972">
    <property type="entry name" value="Cyt_P450_CS"/>
</dbReference>
<keyword evidence="13" id="KW-1185">Reference proteome</keyword>
<keyword evidence="6 10" id="KW-0560">Oxidoreductase</keyword>
<dbReference type="OrthoDB" id="1470350at2759"/>
<accession>A0A4S4LZS5</accession>
<keyword evidence="8 10" id="KW-0503">Monooxygenase</keyword>
<dbReference type="PRINTS" id="PR00465">
    <property type="entry name" value="EP450IV"/>
</dbReference>
<dbReference type="InterPro" id="IPR050121">
    <property type="entry name" value="Cytochrome_P450_monoxygenase"/>
</dbReference>
<evidence type="ECO:0000256" key="1">
    <source>
        <dbReference type="ARBA" id="ARBA00001971"/>
    </source>
</evidence>
<dbReference type="PANTHER" id="PTHR24305:SF166">
    <property type="entry name" value="CYTOCHROME P450 12A4, MITOCHONDRIAL-RELATED"/>
    <property type="match status" value="1"/>
</dbReference>
<evidence type="ECO:0000256" key="6">
    <source>
        <dbReference type="ARBA" id="ARBA00023002"/>
    </source>
</evidence>